<dbReference type="EMBL" id="JAHRIP010053422">
    <property type="protein sequence ID" value="MEQ2301579.1"/>
    <property type="molecule type" value="Genomic_DNA"/>
</dbReference>
<evidence type="ECO:0000313" key="2">
    <source>
        <dbReference type="EMBL" id="MEQ2301579.1"/>
    </source>
</evidence>
<proteinExistence type="predicted"/>
<name>A0ABV0Z6R2_9TELE</name>
<accession>A0ABV0Z6R2</accession>
<keyword evidence="3" id="KW-1185">Reference proteome</keyword>
<gene>
    <name evidence="2" type="ORF">AMECASPLE_037535</name>
</gene>
<organism evidence="2 3">
    <name type="scientific">Ameca splendens</name>
    <dbReference type="NCBI Taxonomy" id="208324"/>
    <lineage>
        <taxon>Eukaryota</taxon>
        <taxon>Metazoa</taxon>
        <taxon>Chordata</taxon>
        <taxon>Craniata</taxon>
        <taxon>Vertebrata</taxon>
        <taxon>Euteleostomi</taxon>
        <taxon>Actinopterygii</taxon>
        <taxon>Neopterygii</taxon>
        <taxon>Teleostei</taxon>
        <taxon>Neoteleostei</taxon>
        <taxon>Acanthomorphata</taxon>
        <taxon>Ovalentaria</taxon>
        <taxon>Atherinomorphae</taxon>
        <taxon>Cyprinodontiformes</taxon>
        <taxon>Goodeidae</taxon>
        <taxon>Ameca</taxon>
    </lineage>
</organism>
<comment type="caution">
    <text evidence="2">The sequence shown here is derived from an EMBL/GenBank/DDBJ whole genome shotgun (WGS) entry which is preliminary data.</text>
</comment>
<evidence type="ECO:0000256" key="1">
    <source>
        <dbReference type="SAM" id="MobiDB-lite"/>
    </source>
</evidence>
<evidence type="ECO:0000313" key="3">
    <source>
        <dbReference type="Proteomes" id="UP001469553"/>
    </source>
</evidence>
<protein>
    <submittedName>
        <fullName evidence="2">Uncharacterized protein</fullName>
    </submittedName>
</protein>
<sequence length="112" mass="12521">MAPPVTGRCPSPKAAKPSQSITLPPPCLTVDMFSFFLKQMLLKKQAVLLLKFFFSSTADVTGHTFRKVSLLSSLSTEYFPKSTGPLRWAFVFFWVLELLHEGHFCPVSVAHC</sequence>
<reference evidence="2 3" key="1">
    <citation type="submission" date="2021-06" db="EMBL/GenBank/DDBJ databases">
        <authorList>
            <person name="Palmer J.M."/>
        </authorList>
    </citation>
    <scope>NUCLEOTIDE SEQUENCE [LARGE SCALE GENOMIC DNA]</scope>
    <source>
        <strain evidence="2 3">AS_MEX2019</strain>
        <tissue evidence="2">Muscle</tissue>
    </source>
</reference>
<dbReference type="Proteomes" id="UP001469553">
    <property type="component" value="Unassembled WGS sequence"/>
</dbReference>
<feature type="region of interest" description="Disordered" evidence="1">
    <location>
        <begin position="1"/>
        <end position="20"/>
    </location>
</feature>